<organism evidence="2 3">
    <name type="scientific">Morus notabilis</name>
    <dbReference type="NCBI Taxonomy" id="981085"/>
    <lineage>
        <taxon>Eukaryota</taxon>
        <taxon>Viridiplantae</taxon>
        <taxon>Streptophyta</taxon>
        <taxon>Embryophyta</taxon>
        <taxon>Tracheophyta</taxon>
        <taxon>Spermatophyta</taxon>
        <taxon>Magnoliopsida</taxon>
        <taxon>eudicotyledons</taxon>
        <taxon>Gunneridae</taxon>
        <taxon>Pentapetalae</taxon>
        <taxon>rosids</taxon>
        <taxon>fabids</taxon>
        <taxon>Rosales</taxon>
        <taxon>Moraceae</taxon>
        <taxon>Moreae</taxon>
        <taxon>Morus</taxon>
    </lineage>
</organism>
<feature type="region of interest" description="Disordered" evidence="1">
    <location>
        <begin position="1"/>
        <end position="57"/>
    </location>
</feature>
<proteinExistence type="predicted"/>
<evidence type="ECO:0000256" key="1">
    <source>
        <dbReference type="SAM" id="MobiDB-lite"/>
    </source>
</evidence>
<dbReference type="AlphaFoldDB" id="W9R295"/>
<name>W9R295_9ROSA</name>
<feature type="compositionally biased region" description="Basic residues" evidence="1">
    <location>
        <begin position="21"/>
        <end position="31"/>
    </location>
</feature>
<accession>W9R295</accession>
<protein>
    <submittedName>
        <fullName evidence="2">Uncharacterized protein</fullName>
    </submittedName>
</protein>
<reference evidence="3" key="1">
    <citation type="submission" date="2013-01" db="EMBL/GenBank/DDBJ databases">
        <title>Draft Genome Sequence of a Mulberry Tree, Morus notabilis C.K. Schneid.</title>
        <authorList>
            <person name="He N."/>
            <person name="Zhao S."/>
        </authorList>
    </citation>
    <scope>NUCLEOTIDE SEQUENCE</scope>
</reference>
<dbReference type="Proteomes" id="UP000030645">
    <property type="component" value="Unassembled WGS sequence"/>
</dbReference>
<keyword evidence="3" id="KW-1185">Reference proteome</keyword>
<dbReference type="EMBL" id="KE344066">
    <property type="protein sequence ID" value="EXB52384.1"/>
    <property type="molecule type" value="Genomic_DNA"/>
</dbReference>
<feature type="compositionally biased region" description="Polar residues" evidence="1">
    <location>
        <begin position="1"/>
        <end position="16"/>
    </location>
</feature>
<evidence type="ECO:0000313" key="2">
    <source>
        <dbReference type="EMBL" id="EXB52384.1"/>
    </source>
</evidence>
<evidence type="ECO:0000313" key="3">
    <source>
        <dbReference type="Proteomes" id="UP000030645"/>
    </source>
</evidence>
<gene>
    <name evidence="2" type="ORF">L484_012029</name>
</gene>
<sequence length="90" mass="9869">MMQPPSSVNLQANLVTVGSRQPRRSPPRKPGRPVALHGTARTTPPQSRPPRKLPVKPRRAFHIAEQPPPSPPAPVTVVVPSEFCRFQLNA</sequence>